<keyword evidence="3" id="KW-1185">Reference proteome</keyword>
<dbReference type="AlphaFoldDB" id="A0A0D3DYY6"/>
<dbReference type="HOGENOM" id="CLU_2136985_0_0_1"/>
<proteinExistence type="predicted"/>
<dbReference type="Gramene" id="Bo8g115330.1">
    <property type="protein sequence ID" value="Bo8g115330.1"/>
    <property type="gene ID" value="Bo8g115330"/>
</dbReference>
<feature type="compositionally biased region" description="Low complexity" evidence="1">
    <location>
        <begin position="20"/>
        <end position="31"/>
    </location>
</feature>
<evidence type="ECO:0000256" key="1">
    <source>
        <dbReference type="SAM" id="MobiDB-lite"/>
    </source>
</evidence>
<name>A0A0D3DYY6_BRAOL</name>
<organism evidence="2 3">
    <name type="scientific">Brassica oleracea var. oleracea</name>
    <dbReference type="NCBI Taxonomy" id="109376"/>
    <lineage>
        <taxon>Eukaryota</taxon>
        <taxon>Viridiplantae</taxon>
        <taxon>Streptophyta</taxon>
        <taxon>Embryophyta</taxon>
        <taxon>Tracheophyta</taxon>
        <taxon>Spermatophyta</taxon>
        <taxon>Magnoliopsida</taxon>
        <taxon>eudicotyledons</taxon>
        <taxon>Gunneridae</taxon>
        <taxon>Pentapetalae</taxon>
        <taxon>rosids</taxon>
        <taxon>malvids</taxon>
        <taxon>Brassicales</taxon>
        <taxon>Brassicaceae</taxon>
        <taxon>Brassiceae</taxon>
        <taxon>Brassica</taxon>
    </lineage>
</organism>
<protein>
    <submittedName>
        <fullName evidence="2">Uncharacterized protein</fullName>
    </submittedName>
</protein>
<accession>A0A0D3DYY6</accession>
<evidence type="ECO:0000313" key="3">
    <source>
        <dbReference type="Proteomes" id="UP000032141"/>
    </source>
</evidence>
<dbReference type="Proteomes" id="UP000032141">
    <property type="component" value="Chromosome C8"/>
</dbReference>
<feature type="region of interest" description="Disordered" evidence="1">
    <location>
        <begin position="1"/>
        <end position="31"/>
    </location>
</feature>
<reference evidence="2 3" key="1">
    <citation type="journal article" date="2014" name="Genome Biol.">
        <title>Transcriptome and methylome profiling reveals relics of genome dominance in the mesopolyploid Brassica oleracea.</title>
        <authorList>
            <person name="Parkin I.A."/>
            <person name="Koh C."/>
            <person name="Tang H."/>
            <person name="Robinson S.J."/>
            <person name="Kagale S."/>
            <person name="Clarke W.E."/>
            <person name="Town C.D."/>
            <person name="Nixon J."/>
            <person name="Krishnakumar V."/>
            <person name="Bidwell S.L."/>
            <person name="Denoeud F."/>
            <person name="Belcram H."/>
            <person name="Links M.G."/>
            <person name="Just J."/>
            <person name="Clarke C."/>
            <person name="Bender T."/>
            <person name="Huebert T."/>
            <person name="Mason A.S."/>
            <person name="Pires J.C."/>
            <person name="Barker G."/>
            <person name="Moore J."/>
            <person name="Walley P.G."/>
            <person name="Manoli S."/>
            <person name="Batley J."/>
            <person name="Edwards D."/>
            <person name="Nelson M.N."/>
            <person name="Wang X."/>
            <person name="Paterson A.H."/>
            <person name="King G."/>
            <person name="Bancroft I."/>
            <person name="Chalhoub B."/>
            <person name="Sharpe A.G."/>
        </authorList>
    </citation>
    <scope>NUCLEOTIDE SEQUENCE</scope>
    <source>
        <strain evidence="2 3">cv. TO1000</strain>
    </source>
</reference>
<evidence type="ECO:0000313" key="2">
    <source>
        <dbReference type="EnsemblPlants" id="Bo8g115330.1"/>
    </source>
</evidence>
<feature type="compositionally biased region" description="Basic and acidic residues" evidence="1">
    <location>
        <begin position="1"/>
        <end position="12"/>
    </location>
</feature>
<dbReference type="EnsemblPlants" id="Bo8g115330.1">
    <property type="protein sequence ID" value="Bo8g115330.1"/>
    <property type="gene ID" value="Bo8g115330"/>
</dbReference>
<sequence length="113" mass="12561">MNIRGQSDRGAEDGLQPPDSALSHSSSTTLLPQEELISPATKSLLKIHTLPHLSTQPLAPPLRNFYKKCSLVPSFPHHLSFIPHKLIHKKEKQESVGEQIIGDKRERAIIGDE</sequence>
<reference evidence="2" key="2">
    <citation type="submission" date="2015-03" db="UniProtKB">
        <authorList>
            <consortium name="EnsemblPlants"/>
        </authorList>
    </citation>
    <scope>IDENTIFICATION</scope>
</reference>